<gene>
    <name evidence="2" type="ORF">AFM16_01760</name>
</gene>
<feature type="region of interest" description="Disordered" evidence="1">
    <location>
        <begin position="55"/>
        <end position="74"/>
    </location>
</feature>
<evidence type="ECO:0000313" key="3">
    <source>
        <dbReference type="Proteomes" id="UP000190306"/>
    </source>
</evidence>
<evidence type="ECO:0000256" key="1">
    <source>
        <dbReference type="SAM" id="MobiDB-lite"/>
    </source>
</evidence>
<accession>A0ABX3LR57</accession>
<reference evidence="2 3" key="1">
    <citation type="submission" date="2015-07" db="EMBL/GenBank/DDBJ databases">
        <title>Draft Genome Sequence of Streptomyces antibioticus, IMRU 3720 reveals insights in the evolution of actinomycin biosynthetic gene clusters in Streptomyces.</title>
        <authorList>
            <person name="Crnovcic I."/>
            <person name="Ruckert C."/>
            <person name="Kalinowksi J."/>
            <person name="Keller U."/>
        </authorList>
    </citation>
    <scope>NUCLEOTIDE SEQUENCE [LARGE SCALE GENOMIC DNA]</scope>
    <source>
        <strain evidence="2 3">DSM 41481</strain>
    </source>
</reference>
<sequence>MSGPVNAGAGAGIYEPFDRHVLPVEPFSAMRAQRPAHYAPELRRAEAGRYPAITTVSDTLGPGTEIQPVPIPID</sequence>
<dbReference type="RefSeq" id="WP_245177603.1">
    <property type="nucleotide sequence ID" value="NZ_CM007717.1"/>
</dbReference>
<evidence type="ECO:0000313" key="2">
    <source>
        <dbReference type="EMBL" id="OOQ54789.1"/>
    </source>
</evidence>
<keyword evidence="3" id="KW-1185">Reference proteome</keyword>
<protein>
    <submittedName>
        <fullName evidence="2">Uncharacterized protein</fullName>
    </submittedName>
</protein>
<dbReference type="Proteomes" id="UP000190306">
    <property type="component" value="Chromosome"/>
</dbReference>
<dbReference type="EMBL" id="LHQL01000001">
    <property type="protein sequence ID" value="OOQ54789.1"/>
    <property type="molecule type" value="Genomic_DNA"/>
</dbReference>
<name>A0ABX3LR57_STRAT</name>
<organism evidence="2 3">
    <name type="scientific">Streptomyces antibioticus</name>
    <dbReference type="NCBI Taxonomy" id="1890"/>
    <lineage>
        <taxon>Bacteria</taxon>
        <taxon>Bacillati</taxon>
        <taxon>Actinomycetota</taxon>
        <taxon>Actinomycetes</taxon>
        <taxon>Kitasatosporales</taxon>
        <taxon>Streptomycetaceae</taxon>
        <taxon>Streptomyces</taxon>
    </lineage>
</organism>
<proteinExistence type="predicted"/>
<comment type="caution">
    <text evidence="2">The sequence shown here is derived from an EMBL/GenBank/DDBJ whole genome shotgun (WGS) entry which is preliminary data.</text>
</comment>